<evidence type="ECO:0000259" key="2">
    <source>
        <dbReference type="Pfam" id="PF24222"/>
    </source>
</evidence>
<gene>
    <name evidence="4" type="ORF">C5471_16915</name>
</gene>
<keyword evidence="5" id="KW-1185">Reference proteome</keyword>
<dbReference type="Pfam" id="PF24222">
    <property type="entry name" value="MrpH_N"/>
    <property type="match status" value="1"/>
</dbReference>
<evidence type="ECO:0000256" key="1">
    <source>
        <dbReference type="SAM" id="SignalP"/>
    </source>
</evidence>
<feature type="signal peptide" evidence="1">
    <location>
        <begin position="1"/>
        <end position="21"/>
    </location>
</feature>
<comment type="caution">
    <text evidence="4">The sequence shown here is derived from an EMBL/GenBank/DDBJ whole genome shotgun (WGS) entry which is preliminary data.</text>
</comment>
<proteinExistence type="predicted"/>
<dbReference type="Gene3D" id="2.60.40.1090">
    <property type="entry name" value="Fimbrial-type adhesion domain"/>
    <property type="match status" value="1"/>
</dbReference>
<protein>
    <recommendedName>
        <fullName evidence="6">Fimbrial protein</fullName>
    </recommendedName>
</protein>
<feature type="chain" id="PRO_5045853543" description="Fimbrial protein" evidence="1">
    <location>
        <begin position="22"/>
        <end position="279"/>
    </location>
</feature>
<dbReference type="InterPro" id="IPR036937">
    <property type="entry name" value="Adhesion_dom_fimbrial_sf"/>
</dbReference>
<dbReference type="InterPro" id="IPR057009">
    <property type="entry name" value="MrpH_N"/>
</dbReference>
<keyword evidence="1" id="KW-0732">Signal</keyword>
<feature type="domain" description="Fimbrial adhesin MrpH N-terminal" evidence="2">
    <location>
        <begin position="34"/>
        <end position="161"/>
    </location>
</feature>
<evidence type="ECO:0000313" key="5">
    <source>
        <dbReference type="Proteomes" id="UP000697802"/>
    </source>
</evidence>
<dbReference type="RefSeq" id="WP_133814319.1">
    <property type="nucleotide sequence ID" value="NZ_CAWPIF010000040.1"/>
</dbReference>
<feature type="domain" description="Fimbrial adhesin MrpH C-terminal" evidence="3">
    <location>
        <begin position="173"/>
        <end position="277"/>
    </location>
</feature>
<dbReference type="InterPro" id="IPR057010">
    <property type="entry name" value="MrpH_C"/>
</dbReference>
<dbReference type="Pfam" id="PF24223">
    <property type="entry name" value="MrpH_C"/>
    <property type="match status" value="1"/>
</dbReference>
<evidence type="ECO:0000259" key="3">
    <source>
        <dbReference type="Pfam" id="PF24223"/>
    </source>
</evidence>
<accession>A0ABX0GM39</accession>
<evidence type="ECO:0008006" key="6">
    <source>
        <dbReference type="Google" id="ProtNLM"/>
    </source>
</evidence>
<reference evidence="4 5" key="1">
    <citation type="submission" date="2018-02" db="EMBL/GenBank/DDBJ databases">
        <authorList>
            <person name="Machado R.A."/>
        </authorList>
    </citation>
    <scope>NUCLEOTIDE SEQUENCE [LARGE SCALE GENOMIC DNA]</scope>
    <source>
        <strain evidence="4 5">T327</strain>
    </source>
</reference>
<dbReference type="EMBL" id="PUJU01000040">
    <property type="protein sequence ID" value="NHB89286.1"/>
    <property type="molecule type" value="Genomic_DNA"/>
</dbReference>
<evidence type="ECO:0000313" key="4">
    <source>
        <dbReference type="EMBL" id="NHB89286.1"/>
    </source>
</evidence>
<sequence>MRGFFYLVFFMTLTGVPFIEANAGAFVMPIDMYESDPNTNDTRVVLQLVDWEENDTDRNPCYESMFCYVGPDVKYRSAPVNPGMYGSCELGHHCIEISKYETRKKVAEEYKKKFPLPYQSDFLLRSSEADCVGLFYIRHQPTIGDSDAQQWPGSVCGKVPSVKQSCSLSLPSVIDHGNLGQKNLNGNKKTITGNVQCTLSADLTLYAKSSTGEKFIYLDPKKTLYSDVDINGSNAWNGVPITVSGNNPYSFSFSSKLQSLGKVDAGAYWGDVIVIMAFN</sequence>
<name>A0ABX0GM39_9GAMM</name>
<organism evidence="4 5">
    <name type="scientific">Photorhabdus tasmaniensis</name>
    <dbReference type="NCBI Taxonomy" id="1004159"/>
    <lineage>
        <taxon>Bacteria</taxon>
        <taxon>Pseudomonadati</taxon>
        <taxon>Pseudomonadota</taxon>
        <taxon>Gammaproteobacteria</taxon>
        <taxon>Enterobacterales</taxon>
        <taxon>Morganellaceae</taxon>
        <taxon>Photorhabdus</taxon>
    </lineage>
</organism>
<dbReference type="Proteomes" id="UP000697802">
    <property type="component" value="Unassembled WGS sequence"/>
</dbReference>